<organism evidence="1">
    <name type="scientific">Loa loa</name>
    <name type="common">Eye worm</name>
    <name type="synonym">Filaria loa</name>
    <dbReference type="NCBI Taxonomy" id="7209"/>
    <lineage>
        <taxon>Eukaryota</taxon>
        <taxon>Metazoa</taxon>
        <taxon>Ecdysozoa</taxon>
        <taxon>Nematoda</taxon>
        <taxon>Chromadorea</taxon>
        <taxon>Rhabditida</taxon>
        <taxon>Spirurina</taxon>
        <taxon>Spiruromorpha</taxon>
        <taxon>Filarioidea</taxon>
        <taxon>Onchocercidae</taxon>
        <taxon>Loa</taxon>
    </lineage>
</organism>
<dbReference type="KEGG" id="loa:LOAG_16060"/>
<dbReference type="InterPro" id="IPR019170">
    <property type="entry name" value="Meckelin"/>
</dbReference>
<name>A0A1S0TEC6_LOALO</name>
<dbReference type="PANTHER" id="PTHR21274:SF0">
    <property type="entry name" value="MECKELIN"/>
    <property type="match status" value="1"/>
</dbReference>
<evidence type="ECO:0000313" key="1">
    <source>
        <dbReference type="EMBL" id="EFO12472.1"/>
    </source>
</evidence>
<protein>
    <submittedName>
        <fullName evidence="1">Uncharacterized protein</fullName>
    </submittedName>
</protein>
<sequence>MKCFIQLQHLLYLSGGEPIFSDLFIVFMNKSGQKQMHTVPIINENIRSHGKFINRLMSNEFYNSKWILTRRLYFVDSISLDATNDAQNLGIIRFLEKIDIKIQIQ</sequence>
<dbReference type="CTD" id="9953557"/>
<dbReference type="GO" id="GO:0036038">
    <property type="term" value="C:MKS complex"/>
    <property type="evidence" value="ECO:0007669"/>
    <property type="project" value="InterPro"/>
</dbReference>
<dbReference type="Pfam" id="PF09773">
    <property type="entry name" value="Meckelin"/>
    <property type="match status" value="1"/>
</dbReference>
<dbReference type="RefSeq" id="XP_003151597.1">
    <property type="nucleotide sequence ID" value="XM_003151549.1"/>
</dbReference>
<dbReference type="GeneID" id="9953557"/>
<accession>A0A1S0TEC6</accession>
<gene>
    <name evidence="1" type="ORF">LOAG_16060</name>
</gene>
<dbReference type="AlphaFoldDB" id="A0A1S0TEC6"/>
<dbReference type="PANTHER" id="PTHR21274">
    <property type="entry name" value="MECKELIN"/>
    <property type="match status" value="1"/>
</dbReference>
<dbReference type="InParanoid" id="A0A1S0TEC6"/>
<dbReference type="EMBL" id="JH715892">
    <property type="protein sequence ID" value="EFO12472.1"/>
    <property type="molecule type" value="Genomic_DNA"/>
</dbReference>
<proteinExistence type="predicted"/>
<reference evidence="1" key="1">
    <citation type="submission" date="2012-04" db="EMBL/GenBank/DDBJ databases">
        <title>The Genome Sequence of Loa loa.</title>
        <authorList>
            <consortium name="The Broad Institute Genome Sequencing Platform"/>
            <consortium name="Broad Institute Genome Sequencing Center for Infectious Disease"/>
            <person name="Nutman T.B."/>
            <person name="Fink D.L."/>
            <person name="Russ C."/>
            <person name="Young S."/>
            <person name="Zeng Q."/>
            <person name="Gargeya S."/>
            <person name="Alvarado L."/>
            <person name="Berlin A."/>
            <person name="Chapman S.B."/>
            <person name="Chen Z."/>
            <person name="Freedman E."/>
            <person name="Gellesch M."/>
            <person name="Goldberg J."/>
            <person name="Griggs A."/>
            <person name="Gujja S."/>
            <person name="Heilman E.R."/>
            <person name="Heiman D."/>
            <person name="Howarth C."/>
            <person name="Mehta T."/>
            <person name="Neiman D."/>
            <person name="Pearson M."/>
            <person name="Roberts A."/>
            <person name="Saif S."/>
            <person name="Shea T."/>
            <person name="Shenoy N."/>
            <person name="Sisk P."/>
            <person name="Stolte C."/>
            <person name="Sykes S."/>
            <person name="White J."/>
            <person name="Yandava C."/>
            <person name="Haas B."/>
            <person name="Henn M.R."/>
            <person name="Nusbaum C."/>
            <person name="Birren B."/>
        </authorList>
    </citation>
    <scope>NUCLEOTIDE SEQUENCE [LARGE SCALE GENOMIC DNA]</scope>
</reference>
<dbReference type="OrthoDB" id="419138at2759"/>
<feature type="non-terminal residue" evidence="1">
    <location>
        <position position="105"/>
    </location>
</feature>
<dbReference type="GO" id="GO:0060271">
    <property type="term" value="P:cilium assembly"/>
    <property type="evidence" value="ECO:0007669"/>
    <property type="project" value="InterPro"/>
</dbReference>